<evidence type="ECO:0000256" key="3">
    <source>
        <dbReference type="SAM" id="MobiDB-lite"/>
    </source>
</evidence>
<feature type="region of interest" description="Disordered" evidence="3">
    <location>
        <begin position="749"/>
        <end position="771"/>
    </location>
</feature>
<dbReference type="InterPro" id="IPR027417">
    <property type="entry name" value="P-loop_NTPase"/>
</dbReference>
<proteinExistence type="predicted"/>
<dbReference type="Pfam" id="PF24883">
    <property type="entry name" value="NPHP3_N"/>
    <property type="match status" value="1"/>
</dbReference>
<keyword evidence="6" id="KW-1185">Reference proteome</keyword>
<dbReference type="EMBL" id="JAGMUV010000001">
    <property type="protein sequence ID" value="KAH7176368.1"/>
    <property type="molecule type" value="Genomic_DNA"/>
</dbReference>
<keyword evidence="2" id="KW-0040">ANK repeat</keyword>
<name>A0A9P9JRK4_9HYPO</name>
<dbReference type="SUPFAM" id="SSF52540">
    <property type="entry name" value="P-loop containing nucleoside triphosphate hydrolases"/>
    <property type="match status" value="1"/>
</dbReference>
<dbReference type="SMART" id="SM00248">
    <property type="entry name" value="ANK"/>
    <property type="match status" value="8"/>
</dbReference>
<sequence>MAQSLQRDLWAEAYATLDPETERLLNKITADQITESGPWTAKKIVDYIGRMEEKERASQDNRTNRKFKMGSMTLDWRRIFRKIVEFLKKYIAVGDIASSFDPTQAALPWAALRFILQSIISAQEQSESLLNLVENIPRLIYIGHAFESAYNPKTLSIDDPLNKKCLDDLNNHLVKLYKAIFDAVVYCGKLLRKHRLSRNLASIFNSSEIKGTANGLSDLESIVQKSAELVAKLLNKATSARLLDHLKYISSCSKTMISPIFEAVTDREMCDDLESISKIQFRARHDAVSRYRVSGTGEWILTQREFNAWKTETVSSVLLLYGDGGTGKTYLVSSVIDHIIQNIKDSHAVAYFYCNREYLDKVPSKSGIPETDGDHILCSLVRQLSLPREAEKQIHRAVKGISMKLTIEGSQMNTERCRKLLPEIIDFYQSTTIILDALDECSESSRHDLLEVLEKLLGTTSCIKIFISSRKEPAIMKRLRPRHVIDLQKGANATDIVQYAKDHLSQDPRWHKLNQELRDHMILVLRERSKGMFQWAALQVQEIRSSTTWSKRAIEQQLEALPKDLEEAYDQSWKKLVNPKDMNLRHRLFRWVFCGFKYLPSNQLGWAAQIDPMTDNIDDMNAEFDDQIIYRLGGNLLIKDKETHGWRFCHLSAREYIEKRHFNETQAHQFVSMACLKYLTSAQYMLKGSTDENPTNIERLVSYITSRALQHVMAQDTASDEGMAARLRELLRRFVGSMHTPNEAFIRRLNTSSQSSSSSGSGSGSGSVSASNPAFVKPPAPPIFLLCKEGILHSLAEWWADPSIDLNMCDETGTSLLSIAIKHGREPIWRFLLDNGVDIENGSSLPLEVAASNDRWDVFNELLDRGAKVNAMSIRNIHDDRFNSTALMSSASIGGGGRSSSPLIKAVEWMSDEPVRQIIRGLNPSGDSEINLKDTPRKESLEKLLDAGADVNLVVPAGSGTALASAASWVESGAFRLLLDRGANIHLNNGYESPLTQTLDHLGTPSAVKQVLGAGAHVNQVLSLGGRATALSSAVRYYHPLPVSMVEVLLKAGANPNVGNRRNNSLCSAVESGSVVYVKLLLEHGADPSALLEEGLGSPLAVAAYHRHEEACNILLNTGKVDVNARLRSASPNVLFAAMAGHEFDGGPHIPELLLKRGADLWMPLNASLGSSLFQLPMGHTSPCGLVLLGSPSCGTFRRYKRLICLSANSFGDVGFPSHFHIQST</sequence>
<dbReference type="Gene3D" id="1.25.40.20">
    <property type="entry name" value="Ankyrin repeat-containing domain"/>
    <property type="match status" value="3"/>
</dbReference>
<feature type="domain" description="Nephrocystin 3-like N-terminal" evidence="4">
    <location>
        <begin position="295"/>
        <end position="470"/>
    </location>
</feature>
<keyword evidence="1" id="KW-0677">Repeat</keyword>
<evidence type="ECO:0000259" key="4">
    <source>
        <dbReference type="Pfam" id="PF24883"/>
    </source>
</evidence>
<dbReference type="Pfam" id="PF12796">
    <property type="entry name" value="Ank_2"/>
    <property type="match status" value="2"/>
</dbReference>
<organism evidence="5 6">
    <name type="scientific">Dactylonectria macrodidyma</name>
    <dbReference type="NCBI Taxonomy" id="307937"/>
    <lineage>
        <taxon>Eukaryota</taxon>
        <taxon>Fungi</taxon>
        <taxon>Dikarya</taxon>
        <taxon>Ascomycota</taxon>
        <taxon>Pezizomycotina</taxon>
        <taxon>Sordariomycetes</taxon>
        <taxon>Hypocreomycetidae</taxon>
        <taxon>Hypocreales</taxon>
        <taxon>Nectriaceae</taxon>
        <taxon>Dactylonectria</taxon>
    </lineage>
</organism>
<dbReference type="InterPro" id="IPR002110">
    <property type="entry name" value="Ankyrin_rpt"/>
</dbReference>
<dbReference type="Proteomes" id="UP000738349">
    <property type="component" value="Unassembled WGS sequence"/>
</dbReference>
<dbReference type="InterPro" id="IPR036770">
    <property type="entry name" value="Ankyrin_rpt-contain_sf"/>
</dbReference>
<comment type="caution">
    <text evidence="5">The sequence shown here is derived from an EMBL/GenBank/DDBJ whole genome shotgun (WGS) entry which is preliminary data.</text>
</comment>
<dbReference type="PROSITE" id="PS50088">
    <property type="entry name" value="ANK_REPEAT"/>
    <property type="match status" value="2"/>
</dbReference>
<evidence type="ECO:0000313" key="6">
    <source>
        <dbReference type="Proteomes" id="UP000738349"/>
    </source>
</evidence>
<feature type="repeat" description="ANK" evidence="2">
    <location>
        <begin position="812"/>
        <end position="844"/>
    </location>
</feature>
<dbReference type="PANTHER" id="PTHR10039:SF16">
    <property type="entry name" value="GPI INOSITOL-DEACYLASE"/>
    <property type="match status" value="1"/>
</dbReference>
<evidence type="ECO:0000256" key="1">
    <source>
        <dbReference type="ARBA" id="ARBA00022737"/>
    </source>
</evidence>
<dbReference type="PANTHER" id="PTHR10039">
    <property type="entry name" value="AMELOGENIN"/>
    <property type="match status" value="1"/>
</dbReference>
<evidence type="ECO:0000256" key="2">
    <source>
        <dbReference type="PROSITE-ProRule" id="PRU00023"/>
    </source>
</evidence>
<dbReference type="OrthoDB" id="7464126at2759"/>
<protein>
    <recommendedName>
        <fullName evidence="4">Nephrocystin 3-like N-terminal domain-containing protein</fullName>
    </recommendedName>
</protein>
<dbReference type="InterPro" id="IPR056884">
    <property type="entry name" value="NPHP3-like_N"/>
</dbReference>
<dbReference type="Gene3D" id="3.40.50.300">
    <property type="entry name" value="P-loop containing nucleotide triphosphate hydrolases"/>
    <property type="match status" value="1"/>
</dbReference>
<reference evidence="5" key="1">
    <citation type="journal article" date="2021" name="Nat. Commun.">
        <title>Genetic determinants of endophytism in the Arabidopsis root mycobiome.</title>
        <authorList>
            <person name="Mesny F."/>
            <person name="Miyauchi S."/>
            <person name="Thiergart T."/>
            <person name="Pickel B."/>
            <person name="Atanasova L."/>
            <person name="Karlsson M."/>
            <person name="Huettel B."/>
            <person name="Barry K.W."/>
            <person name="Haridas S."/>
            <person name="Chen C."/>
            <person name="Bauer D."/>
            <person name="Andreopoulos W."/>
            <person name="Pangilinan J."/>
            <person name="LaButti K."/>
            <person name="Riley R."/>
            <person name="Lipzen A."/>
            <person name="Clum A."/>
            <person name="Drula E."/>
            <person name="Henrissat B."/>
            <person name="Kohler A."/>
            <person name="Grigoriev I.V."/>
            <person name="Martin F.M."/>
            <person name="Hacquard S."/>
        </authorList>
    </citation>
    <scope>NUCLEOTIDE SEQUENCE</scope>
    <source>
        <strain evidence="5">MPI-CAGE-AT-0147</strain>
    </source>
</reference>
<accession>A0A9P9JRK4</accession>
<dbReference type="SUPFAM" id="SSF48403">
    <property type="entry name" value="Ankyrin repeat"/>
    <property type="match status" value="1"/>
</dbReference>
<feature type="repeat" description="ANK" evidence="2">
    <location>
        <begin position="842"/>
        <end position="874"/>
    </location>
</feature>
<gene>
    <name evidence="5" type="ORF">EDB81DRAFT_875186</name>
</gene>
<evidence type="ECO:0000313" key="5">
    <source>
        <dbReference type="EMBL" id="KAH7176368.1"/>
    </source>
</evidence>
<feature type="compositionally biased region" description="Low complexity" evidence="3">
    <location>
        <begin position="752"/>
        <end position="771"/>
    </location>
</feature>
<dbReference type="AlphaFoldDB" id="A0A9P9JRK4"/>